<dbReference type="RefSeq" id="WP_146943453.1">
    <property type="nucleotide sequence ID" value="NZ_BJUL01000006.1"/>
</dbReference>
<gene>
    <name evidence="1" type="ORF">JDS37_09455</name>
</gene>
<evidence type="ECO:0000313" key="2">
    <source>
        <dbReference type="Proteomes" id="UP000663479"/>
    </source>
</evidence>
<accession>A0AAP9ZHZ8</accession>
<sequence>MFVLAKTPTVTVDVPVQVPGADKPSTIKATWKLHAWDNYREIMEQQQKGDKGDEDLLGDLVKLDGIKDEGGNLVEHTKELVEQLMQITYVRRPLILSWFAAQEGRTQAAAKN</sequence>
<evidence type="ECO:0000313" key="1">
    <source>
        <dbReference type="EMBL" id="QRL05132.1"/>
    </source>
</evidence>
<reference evidence="1" key="1">
    <citation type="submission" date="2020-12" db="EMBL/GenBank/DDBJ databases">
        <title>Genome reconstruction of Halomonas venusta strain DSM 4743.</title>
        <authorList>
            <person name="Aguirre-Garrido J.F."/>
            <person name="Hernandez-Soto L.M."/>
            <person name="Martinez-Abarca F."/>
        </authorList>
    </citation>
    <scope>NUCLEOTIDE SEQUENCE</scope>
    <source>
        <strain evidence="1">4743</strain>
    </source>
</reference>
<proteinExistence type="predicted"/>
<dbReference type="AlphaFoldDB" id="A0AAP9ZHZ8"/>
<protein>
    <submittedName>
        <fullName evidence="1">Uncharacterized protein</fullName>
    </submittedName>
</protein>
<dbReference type="EMBL" id="CP066539">
    <property type="protein sequence ID" value="QRL05132.1"/>
    <property type="molecule type" value="Genomic_DNA"/>
</dbReference>
<name>A0AAP9ZHZ8_9GAMM</name>
<dbReference type="Proteomes" id="UP000663479">
    <property type="component" value="Chromosome"/>
</dbReference>
<organism evidence="1 2">
    <name type="scientific">Vreelandella venusta</name>
    <dbReference type="NCBI Taxonomy" id="44935"/>
    <lineage>
        <taxon>Bacteria</taxon>
        <taxon>Pseudomonadati</taxon>
        <taxon>Pseudomonadota</taxon>
        <taxon>Gammaproteobacteria</taxon>
        <taxon>Oceanospirillales</taxon>
        <taxon>Halomonadaceae</taxon>
        <taxon>Vreelandella</taxon>
    </lineage>
</organism>